<keyword evidence="1" id="KW-0472">Membrane</keyword>
<sequence length="351" mass="40850">MYLLKKYKILLYHICFWISYVILNVVLKASRNPDYSANISSNLLADILILNIPTVYGFYISWYAYSKLLKPIKVIKLTASIIIIFISYTLVWYVVDYLILPQIGEDYIPTSQFQFGHFVTVIFYIFIECNVVAFGFQFFKKTINHQRLLREIQNEKLEIEYAFLRAQINPHFLNNTLNFLYAKSLPLSKDLSDGIMNLSEIMRYSLQIDQNNQLMPLTDEIEHLKNVININRLTFNNCFYINLIINGDTNDCSIAPLTLITILENIIKYGDCTDQDAESYIKLQIDGDKNLAIETFNKKKSNPIEHSNGNNIENLQKRLKSYYGNNFKLITNDQESFTILNLKIPNKTAMA</sequence>
<keyword evidence="1" id="KW-0812">Transmembrane</keyword>
<feature type="transmembrane region" description="Helical" evidence="1">
    <location>
        <begin position="9"/>
        <end position="27"/>
    </location>
</feature>
<reference evidence="3 4" key="1">
    <citation type="submission" date="2019-11" db="EMBL/GenBank/DDBJ databases">
        <title>Pedobacter petrophilus genome.</title>
        <authorList>
            <person name="Feldbauer M.J."/>
            <person name="Newman J.D."/>
        </authorList>
    </citation>
    <scope>NUCLEOTIDE SEQUENCE [LARGE SCALE GENOMIC DNA]</scope>
    <source>
        <strain evidence="3 4">LMG 29686</strain>
    </source>
</reference>
<dbReference type="Proteomes" id="UP000487757">
    <property type="component" value="Unassembled WGS sequence"/>
</dbReference>
<dbReference type="OrthoDB" id="9809908at2"/>
<feature type="transmembrane region" description="Helical" evidence="1">
    <location>
        <begin position="47"/>
        <end position="65"/>
    </location>
</feature>
<accession>A0A7K0G2A6</accession>
<gene>
    <name evidence="3" type="ORF">GJU39_15030</name>
</gene>
<protein>
    <recommendedName>
        <fullName evidence="2">Signal transduction histidine kinase internal region domain-containing protein</fullName>
    </recommendedName>
</protein>
<feature type="transmembrane region" description="Helical" evidence="1">
    <location>
        <begin position="115"/>
        <end position="139"/>
    </location>
</feature>
<dbReference type="PANTHER" id="PTHR34220">
    <property type="entry name" value="SENSOR HISTIDINE KINASE YPDA"/>
    <property type="match status" value="1"/>
</dbReference>
<dbReference type="InterPro" id="IPR050640">
    <property type="entry name" value="Bact_2-comp_sensor_kinase"/>
</dbReference>
<name>A0A7K0G2A6_9SPHI</name>
<dbReference type="EMBL" id="WKKH01000024">
    <property type="protein sequence ID" value="MRX77399.1"/>
    <property type="molecule type" value="Genomic_DNA"/>
</dbReference>
<evidence type="ECO:0000313" key="4">
    <source>
        <dbReference type="Proteomes" id="UP000487757"/>
    </source>
</evidence>
<dbReference type="PANTHER" id="PTHR34220:SF7">
    <property type="entry name" value="SENSOR HISTIDINE KINASE YPDA"/>
    <property type="match status" value="1"/>
</dbReference>
<dbReference type="GO" id="GO:0016020">
    <property type="term" value="C:membrane"/>
    <property type="evidence" value="ECO:0007669"/>
    <property type="project" value="InterPro"/>
</dbReference>
<dbReference type="AlphaFoldDB" id="A0A7K0G2A6"/>
<comment type="caution">
    <text evidence="3">The sequence shown here is derived from an EMBL/GenBank/DDBJ whole genome shotgun (WGS) entry which is preliminary data.</text>
</comment>
<keyword evidence="4" id="KW-1185">Reference proteome</keyword>
<evidence type="ECO:0000259" key="2">
    <source>
        <dbReference type="Pfam" id="PF06580"/>
    </source>
</evidence>
<evidence type="ECO:0000256" key="1">
    <source>
        <dbReference type="SAM" id="Phobius"/>
    </source>
</evidence>
<dbReference type="InterPro" id="IPR010559">
    <property type="entry name" value="Sig_transdc_His_kin_internal"/>
</dbReference>
<organism evidence="3 4">
    <name type="scientific">Pedobacter petrophilus</name>
    <dbReference type="NCBI Taxonomy" id="1908241"/>
    <lineage>
        <taxon>Bacteria</taxon>
        <taxon>Pseudomonadati</taxon>
        <taxon>Bacteroidota</taxon>
        <taxon>Sphingobacteriia</taxon>
        <taxon>Sphingobacteriales</taxon>
        <taxon>Sphingobacteriaceae</taxon>
        <taxon>Pedobacter</taxon>
    </lineage>
</organism>
<dbReference type="GO" id="GO:0000155">
    <property type="term" value="F:phosphorelay sensor kinase activity"/>
    <property type="evidence" value="ECO:0007669"/>
    <property type="project" value="InterPro"/>
</dbReference>
<proteinExistence type="predicted"/>
<keyword evidence="1" id="KW-1133">Transmembrane helix</keyword>
<dbReference type="Pfam" id="PF06580">
    <property type="entry name" value="His_kinase"/>
    <property type="match status" value="1"/>
</dbReference>
<feature type="transmembrane region" description="Helical" evidence="1">
    <location>
        <begin position="77"/>
        <end position="95"/>
    </location>
</feature>
<feature type="domain" description="Signal transduction histidine kinase internal region" evidence="2">
    <location>
        <begin position="160"/>
        <end position="237"/>
    </location>
</feature>
<evidence type="ECO:0000313" key="3">
    <source>
        <dbReference type="EMBL" id="MRX77399.1"/>
    </source>
</evidence>